<dbReference type="AlphaFoldDB" id="A0ABD2Q671"/>
<comment type="similarity">
    <text evidence="2 6">Belongs to the ARPC3 family.</text>
</comment>
<gene>
    <name evidence="7" type="primary">ARPC3</name>
    <name evidence="7" type="ORF">Ciccas_006283</name>
</gene>
<dbReference type="GO" id="GO:0005885">
    <property type="term" value="C:Arp2/3 protein complex"/>
    <property type="evidence" value="ECO:0007669"/>
    <property type="project" value="UniProtKB-UniRule"/>
</dbReference>
<comment type="subcellular location">
    <subcellularLocation>
        <location evidence="1 6">Cytoplasm</location>
        <location evidence="1 6">Cytoskeleton</location>
    </subcellularLocation>
</comment>
<accession>A0ABD2Q671</accession>
<dbReference type="GO" id="GO:0003779">
    <property type="term" value="F:actin binding"/>
    <property type="evidence" value="ECO:0007669"/>
    <property type="project" value="UniProtKB-KW"/>
</dbReference>
<dbReference type="InterPro" id="IPR036753">
    <property type="entry name" value="ARPC3_sf"/>
</dbReference>
<comment type="caution">
    <text evidence="7">The sequence shown here is derived from an EMBL/GenBank/DDBJ whole genome shotgun (WGS) entry which is preliminary data.</text>
</comment>
<evidence type="ECO:0000256" key="6">
    <source>
        <dbReference type="PIRNR" id="PIRNR016315"/>
    </source>
</evidence>
<evidence type="ECO:0000256" key="1">
    <source>
        <dbReference type="ARBA" id="ARBA00004245"/>
    </source>
</evidence>
<keyword evidence="4 6" id="KW-0009">Actin-binding</keyword>
<evidence type="ECO:0000256" key="2">
    <source>
        <dbReference type="ARBA" id="ARBA00010856"/>
    </source>
</evidence>
<dbReference type="PANTHER" id="PTHR12391">
    <property type="entry name" value="ARP2/3 COMPLEX 21 KD SUBUNIT"/>
    <property type="match status" value="1"/>
</dbReference>
<evidence type="ECO:0000256" key="5">
    <source>
        <dbReference type="ARBA" id="ARBA00023212"/>
    </source>
</evidence>
<keyword evidence="5 6" id="KW-0206">Cytoskeleton</keyword>
<organism evidence="7 8">
    <name type="scientific">Cichlidogyrus casuarinus</name>
    <dbReference type="NCBI Taxonomy" id="1844966"/>
    <lineage>
        <taxon>Eukaryota</taxon>
        <taxon>Metazoa</taxon>
        <taxon>Spiralia</taxon>
        <taxon>Lophotrochozoa</taxon>
        <taxon>Platyhelminthes</taxon>
        <taxon>Monogenea</taxon>
        <taxon>Monopisthocotylea</taxon>
        <taxon>Dactylogyridea</taxon>
        <taxon>Ancyrocephalidae</taxon>
        <taxon>Cichlidogyrus</taxon>
    </lineage>
</organism>
<evidence type="ECO:0000313" key="8">
    <source>
        <dbReference type="Proteomes" id="UP001626550"/>
    </source>
</evidence>
<sequence length="181" mass="20703">MDGFHSEFTDVKEAIGNAALLPLRTKQKGPALAQADLKKDIIDEAIYYFKSLIFFRNFEIKSNSDRVLVYLILYITECLKKFQRCNNKATATREMTNMGQAKFPLPGENGFPLGVGNMFQKPRDQAEADKLRAYFTQLRLELGQRMVEKVYPSDSSEPSKWWLCFSKRKFLDQSLSAPGAL</sequence>
<protein>
    <recommendedName>
        <fullName evidence="6">Actin-related protein 2/3 complex subunit 3</fullName>
    </recommendedName>
</protein>
<dbReference type="EMBL" id="JBJKFK010000831">
    <property type="protein sequence ID" value="KAL3315083.1"/>
    <property type="molecule type" value="Genomic_DNA"/>
</dbReference>
<keyword evidence="3 6" id="KW-0963">Cytoplasm</keyword>
<dbReference type="PIRSF" id="PIRSF016315">
    <property type="entry name" value="ARP2/3_P21-Arc"/>
    <property type="match status" value="1"/>
</dbReference>
<name>A0ABD2Q671_9PLAT</name>
<comment type="subunit">
    <text evidence="6">Component of the Arp2/3 complex.</text>
</comment>
<proteinExistence type="inferred from homology"/>
<evidence type="ECO:0000313" key="7">
    <source>
        <dbReference type="EMBL" id="KAL3315083.1"/>
    </source>
</evidence>
<dbReference type="InterPro" id="IPR007204">
    <property type="entry name" value="ARPC3"/>
</dbReference>
<comment type="function">
    <text evidence="6">Functions as component of the Arp2/3 complex which is involved in regulation of actin polymerization and together with an activating nucleation-promoting factor (NPF) mediates the formation of branched actin networks.</text>
</comment>
<dbReference type="Gene3D" id="1.10.1760.10">
    <property type="entry name" value="Actin-related protein 2/3 complex subunit 3"/>
    <property type="match status" value="1"/>
</dbReference>
<dbReference type="Proteomes" id="UP001626550">
    <property type="component" value="Unassembled WGS sequence"/>
</dbReference>
<dbReference type="Pfam" id="PF04062">
    <property type="entry name" value="P21-Arc"/>
    <property type="match status" value="1"/>
</dbReference>
<dbReference type="SUPFAM" id="SSF69060">
    <property type="entry name" value="Arp2/3 complex 21 kDa subunit ARPC3"/>
    <property type="match status" value="1"/>
</dbReference>
<dbReference type="GO" id="GO:0034314">
    <property type="term" value="P:Arp2/3 complex-mediated actin nucleation"/>
    <property type="evidence" value="ECO:0007669"/>
    <property type="project" value="UniProtKB-UniRule"/>
</dbReference>
<reference evidence="7 8" key="1">
    <citation type="submission" date="2024-11" db="EMBL/GenBank/DDBJ databases">
        <title>Adaptive evolution of stress response genes in parasites aligns with host niche diversity.</title>
        <authorList>
            <person name="Hahn C."/>
            <person name="Resl P."/>
        </authorList>
    </citation>
    <scope>NUCLEOTIDE SEQUENCE [LARGE SCALE GENOMIC DNA]</scope>
    <source>
        <strain evidence="7">EGGRZ-B1_66</strain>
        <tissue evidence="7">Body</tissue>
    </source>
</reference>
<evidence type="ECO:0000256" key="3">
    <source>
        <dbReference type="ARBA" id="ARBA00022490"/>
    </source>
</evidence>
<evidence type="ECO:0000256" key="4">
    <source>
        <dbReference type="ARBA" id="ARBA00023203"/>
    </source>
</evidence>
<keyword evidence="8" id="KW-1185">Reference proteome</keyword>